<evidence type="ECO:0000259" key="8">
    <source>
        <dbReference type="PROSITE" id="PS50110"/>
    </source>
</evidence>
<evidence type="ECO:0000313" key="10">
    <source>
        <dbReference type="Proteomes" id="UP000078148"/>
    </source>
</evidence>
<reference evidence="9 10" key="2">
    <citation type="journal article" date="2016" name="Int. J. Syst. Evol. Microbiol.">
        <title>Paenibacillus bovis sp. nov., isolated from raw yak (Bos grunniens) milk.</title>
        <authorList>
            <person name="Gao C."/>
            <person name="Han J."/>
            <person name="Liu Z."/>
            <person name="Xu X."/>
            <person name="Hang F."/>
            <person name="Wu Z."/>
        </authorList>
    </citation>
    <scope>NUCLEOTIDE SEQUENCE [LARGE SCALE GENOMIC DNA]</scope>
    <source>
        <strain evidence="9 10">BD3526</strain>
    </source>
</reference>
<sequence length="210" mass="23859">MRQLSVLVTGTSDLVVRGLDSYLSKCERFSVITGKYESDCLIAQQILEHNIDVLIADVEMNPDTYQSFAEIKQSYPELKVVLISLSNYVHPYHYTLSEIADAIISKEAEIDEISNVIIMVSKNFTISNLHSKNMLSAQETEVLELMISGLTNKEIAQHLHICERTVSYYITNLFNKLNATNRVEASMKGMMQGHIRPSTIQQWMYDGKFA</sequence>
<dbReference type="InterPro" id="IPR000792">
    <property type="entry name" value="Tscrpt_reg_LuxR_C"/>
</dbReference>
<dbReference type="GO" id="GO:0003677">
    <property type="term" value="F:DNA binding"/>
    <property type="evidence" value="ECO:0007669"/>
    <property type="project" value="UniProtKB-KW"/>
</dbReference>
<feature type="domain" description="Response regulatory" evidence="8">
    <location>
        <begin position="5"/>
        <end position="121"/>
    </location>
</feature>
<accession>A0A172ZC60</accession>
<evidence type="ECO:0000256" key="4">
    <source>
        <dbReference type="ARBA" id="ARBA00023125"/>
    </source>
</evidence>
<dbReference type="SMART" id="SM00421">
    <property type="entry name" value="HTH_LUXR"/>
    <property type="match status" value="1"/>
</dbReference>
<keyword evidence="1 6" id="KW-0597">Phosphoprotein</keyword>
<dbReference type="Proteomes" id="UP000078148">
    <property type="component" value="Chromosome"/>
</dbReference>
<dbReference type="InterPro" id="IPR039420">
    <property type="entry name" value="WalR-like"/>
</dbReference>
<dbReference type="SUPFAM" id="SSF46894">
    <property type="entry name" value="C-terminal effector domain of the bipartite response regulators"/>
    <property type="match status" value="1"/>
</dbReference>
<dbReference type="Gene3D" id="1.10.10.10">
    <property type="entry name" value="Winged helix-like DNA-binding domain superfamily/Winged helix DNA-binding domain"/>
    <property type="match status" value="1"/>
</dbReference>
<dbReference type="KEGG" id="pbv:AR543_02150"/>
<dbReference type="STRING" id="1616788.AR543_02150"/>
<name>A0A172ZC60_9BACL</name>
<feature type="domain" description="HTH luxR-type" evidence="7">
    <location>
        <begin position="128"/>
        <end position="193"/>
    </location>
</feature>
<evidence type="ECO:0008006" key="11">
    <source>
        <dbReference type="Google" id="ProtNLM"/>
    </source>
</evidence>
<keyword evidence="5" id="KW-0804">Transcription</keyword>
<dbReference type="Pfam" id="PF00196">
    <property type="entry name" value="GerE"/>
    <property type="match status" value="1"/>
</dbReference>
<dbReference type="PROSITE" id="PS50110">
    <property type="entry name" value="RESPONSE_REGULATORY"/>
    <property type="match status" value="1"/>
</dbReference>
<keyword evidence="10" id="KW-1185">Reference proteome</keyword>
<dbReference type="InterPro" id="IPR001789">
    <property type="entry name" value="Sig_transdc_resp-reg_receiver"/>
</dbReference>
<dbReference type="InterPro" id="IPR036388">
    <property type="entry name" value="WH-like_DNA-bd_sf"/>
</dbReference>
<keyword evidence="2" id="KW-0902">Two-component regulatory system</keyword>
<keyword evidence="4" id="KW-0238">DNA-binding</keyword>
<dbReference type="SUPFAM" id="SSF52172">
    <property type="entry name" value="CheY-like"/>
    <property type="match status" value="1"/>
</dbReference>
<dbReference type="InterPro" id="IPR016032">
    <property type="entry name" value="Sig_transdc_resp-reg_C-effctor"/>
</dbReference>
<evidence type="ECO:0000256" key="6">
    <source>
        <dbReference type="PROSITE-ProRule" id="PRU00169"/>
    </source>
</evidence>
<dbReference type="PRINTS" id="PR00038">
    <property type="entry name" value="HTHLUXR"/>
</dbReference>
<dbReference type="GO" id="GO:0006355">
    <property type="term" value="P:regulation of DNA-templated transcription"/>
    <property type="evidence" value="ECO:0007669"/>
    <property type="project" value="InterPro"/>
</dbReference>
<reference evidence="10" key="1">
    <citation type="submission" date="2015-10" db="EMBL/GenBank/DDBJ databases">
        <title>Genome of Paenibacillus bovis sp. nov.</title>
        <authorList>
            <person name="Wu Z."/>
            <person name="Gao C."/>
            <person name="Liu Z."/>
            <person name="Zheng H."/>
        </authorList>
    </citation>
    <scope>NUCLEOTIDE SEQUENCE [LARGE SCALE GENOMIC DNA]</scope>
    <source>
        <strain evidence="10">BD3526</strain>
    </source>
</reference>
<dbReference type="PROSITE" id="PS00622">
    <property type="entry name" value="HTH_LUXR_1"/>
    <property type="match status" value="1"/>
</dbReference>
<dbReference type="RefSeq" id="WP_060531435.1">
    <property type="nucleotide sequence ID" value="NZ_CP013023.1"/>
</dbReference>
<dbReference type="PANTHER" id="PTHR43214">
    <property type="entry name" value="TWO-COMPONENT RESPONSE REGULATOR"/>
    <property type="match status" value="1"/>
</dbReference>
<proteinExistence type="predicted"/>
<dbReference type="GO" id="GO:0000160">
    <property type="term" value="P:phosphorelay signal transduction system"/>
    <property type="evidence" value="ECO:0007669"/>
    <property type="project" value="UniProtKB-KW"/>
</dbReference>
<evidence type="ECO:0000256" key="2">
    <source>
        <dbReference type="ARBA" id="ARBA00023012"/>
    </source>
</evidence>
<dbReference type="Gene3D" id="3.40.50.2300">
    <property type="match status" value="1"/>
</dbReference>
<gene>
    <name evidence="9" type="ORF">AR543_02150</name>
</gene>
<protein>
    <recommendedName>
        <fullName evidence="11">HTH luxR-type domain-containing protein</fullName>
    </recommendedName>
</protein>
<feature type="modified residue" description="4-aspartylphosphate" evidence="6">
    <location>
        <position position="57"/>
    </location>
</feature>
<evidence type="ECO:0000256" key="1">
    <source>
        <dbReference type="ARBA" id="ARBA00022553"/>
    </source>
</evidence>
<keyword evidence="3" id="KW-0805">Transcription regulation</keyword>
<evidence type="ECO:0000256" key="5">
    <source>
        <dbReference type="ARBA" id="ARBA00023163"/>
    </source>
</evidence>
<dbReference type="OrthoDB" id="2626127at2"/>
<evidence type="ECO:0000256" key="3">
    <source>
        <dbReference type="ARBA" id="ARBA00023015"/>
    </source>
</evidence>
<organism evidence="9 10">
    <name type="scientific">Paenibacillus bovis</name>
    <dbReference type="NCBI Taxonomy" id="1616788"/>
    <lineage>
        <taxon>Bacteria</taxon>
        <taxon>Bacillati</taxon>
        <taxon>Bacillota</taxon>
        <taxon>Bacilli</taxon>
        <taxon>Bacillales</taxon>
        <taxon>Paenibacillaceae</taxon>
        <taxon>Paenibacillus</taxon>
    </lineage>
</organism>
<dbReference type="InterPro" id="IPR011006">
    <property type="entry name" value="CheY-like_superfamily"/>
</dbReference>
<dbReference type="AlphaFoldDB" id="A0A172ZC60"/>
<evidence type="ECO:0000313" key="9">
    <source>
        <dbReference type="EMBL" id="ANF94952.1"/>
    </source>
</evidence>
<dbReference type="EMBL" id="CP013023">
    <property type="protein sequence ID" value="ANF94952.1"/>
    <property type="molecule type" value="Genomic_DNA"/>
</dbReference>
<evidence type="ECO:0000259" key="7">
    <source>
        <dbReference type="PROSITE" id="PS50043"/>
    </source>
</evidence>
<dbReference type="CDD" id="cd06170">
    <property type="entry name" value="LuxR_C_like"/>
    <property type="match status" value="1"/>
</dbReference>
<dbReference type="PROSITE" id="PS50043">
    <property type="entry name" value="HTH_LUXR_2"/>
    <property type="match status" value="1"/>
</dbReference>